<dbReference type="InterPro" id="IPR006638">
    <property type="entry name" value="Elp3/MiaA/NifB-like_rSAM"/>
</dbReference>
<keyword evidence="9 12" id="KW-0501">Molybdenum cofactor biosynthesis</keyword>
<comment type="similarity">
    <text evidence="12">Belongs to the radical SAM superfamily. MoaA family.</text>
</comment>
<dbReference type="HAMAP" id="MF_01225_B">
    <property type="entry name" value="MoaA_B"/>
    <property type="match status" value="1"/>
</dbReference>
<evidence type="ECO:0000256" key="7">
    <source>
        <dbReference type="ARBA" id="ARBA00023014"/>
    </source>
</evidence>
<dbReference type="GO" id="GO:0006777">
    <property type="term" value="P:Mo-molybdopterin cofactor biosynthetic process"/>
    <property type="evidence" value="ECO:0007669"/>
    <property type="project" value="UniProtKB-UniRule"/>
</dbReference>
<evidence type="ECO:0000256" key="3">
    <source>
        <dbReference type="ARBA" id="ARBA00022691"/>
    </source>
</evidence>
<evidence type="ECO:0000313" key="14">
    <source>
        <dbReference type="EMBL" id="MCR1823415.1"/>
    </source>
</evidence>
<dbReference type="GO" id="GO:1904047">
    <property type="term" value="F:S-adenosyl-L-methionine binding"/>
    <property type="evidence" value="ECO:0007669"/>
    <property type="project" value="UniProtKB-UniRule"/>
</dbReference>
<dbReference type="GO" id="GO:0051539">
    <property type="term" value="F:4 iron, 4 sulfur cluster binding"/>
    <property type="evidence" value="ECO:0007669"/>
    <property type="project" value="UniProtKB-UniRule"/>
</dbReference>
<dbReference type="PANTHER" id="PTHR22960:SF0">
    <property type="entry name" value="MOLYBDENUM COFACTOR BIOSYNTHESIS PROTEIN 1"/>
    <property type="match status" value="1"/>
</dbReference>
<dbReference type="Pfam" id="PF06463">
    <property type="entry name" value="Mob_synth_C"/>
    <property type="match status" value="1"/>
</dbReference>
<proteinExistence type="inferred from homology"/>
<feature type="binding site" evidence="12">
    <location>
        <position position="188"/>
    </location>
    <ligand>
        <name>S-adenosyl-L-methionine</name>
        <dbReference type="ChEBI" id="CHEBI:59789"/>
    </ligand>
</feature>
<feature type="binding site" evidence="12">
    <location>
        <position position="20"/>
    </location>
    <ligand>
        <name>[4Fe-4S] cluster</name>
        <dbReference type="ChEBI" id="CHEBI:49883"/>
        <label>1</label>
        <note>4Fe-4S-S-AdoMet</note>
    </ligand>
</feature>
<dbReference type="InterPro" id="IPR040064">
    <property type="entry name" value="MoaA-like"/>
</dbReference>
<feature type="domain" description="Radical SAM core" evidence="13">
    <location>
        <begin position="4"/>
        <end position="226"/>
    </location>
</feature>
<dbReference type="GO" id="GO:0061799">
    <property type="term" value="F:cyclic pyranopterin monophosphate synthase activity"/>
    <property type="evidence" value="ECO:0007669"/>
    <property type="project" value="TreeGrafter"/>
</dbReference>
<evidence type="ECO:0000256" key="8">
    <source>
        <dbReference type="ARBA" id="ARBA00023134"/>
    </source>
</evidence>
<evidence type="ECO:0000256" key="12">
    <source>
        <dbReference type="HAMAP-Rule" id="MF_01225"/>
    </source>
</evidence>
<evidence type="ECO:0000256" key="6">
    <source>
        <dbReference type="ARBA" id="ARBA00023004"/>
    </source>
</evidence>
<keyword evidence="3 12" id="KW-0949">S-adenosyl-L-methionine</keyword>
<feature type="binding site" evidence="12">
    <location>
        <position position="27"/>
    </location>
    <ligand>
        <name>[4Fe-4S] cluster</name>
        <dbReference type="ChEBI" id="CHEBI:49883"/>
        <label>1</label>
        <note>4Fe-4S-S-AdoMet</note>
    </ligand>
</feature>
<dbReference type="SFLD" id="SFLDG01386">
    <property type="entry name" value="main_SPASM_domain-containing"/>
    <property type="match status" value="1"/>
</dbReference>
<dbReference type="AlphaFoldDB" id="A0A9X2MB74"/>
<evidence type="ECO:0000256" key="9">
    <source>
        <dbReference type="ARBA" id="ARBA00023150"/>
    </source>
</evidence>
<evidence type="ECO:0000256" key="11">
    <source>
        <dbReference type="ARBA" id="ARBA00048697"/>
    </source>
</evidence>
<dbReference type="NCBIfam" id="TIGR02666">
    <property type="entry name" value="moaA"/>
    <property type="match status" value="1"/>
</dbReference>
<keyword evidence="6 12" id="KW-0408">Iron</keyword>
<keyword evidence="4 12" id="KW-0479">Metal-binding</keyword>
<dbReference type="Pfam" id="PF04055">
    <property type="entry name" value="Radical_SAM"/>
    <property type="match status" value="1"/>
</dbReference>
<dbReference type="GO" id="GO:0005525">
    <property type="term" value="F:GTP binding"/>
    <property type="evidence" value="ECO:0007669"/>
    <property type="project" value="UniProtKB-UniRule"/>
</dbReference>
<dbReference type="PANTHER" id="PTHR22960">
    <property type="entry name" value="MOLYBDOPTERIN COFACTOR SYNTHESIS PROTEIN A"/>
    <property type="match status" value="1"/>
</dbReference>
<dbReference type="InterPro" id="IPR013483">
    <property type="entry name" value="MoaA"/>
</dbReference>
<dbReference type="InterPro" id="IPR010505">
    <property type="entry name" value="MoaA_twitch"/>
</dbReference>
<keyword evidence="8 12" id="KW-0342">GTP-binding</keyword>
<gene>
    <name evidence="12 14" type="primary">moaA</name>
    <name evidence="14" type="ORF">NSA58_11505</name>
</gene>
<dbReference type="GO" id="GO:0046872">
    <property type="term" value="F:metal ion binding"/>
    <property type="evidence" value="ECO:0007669"/>
    <property type="project" value="UniProtKB-KW"/>
</dbReference>
<dbReference type="PROSITE" id="PS01305">
    <property type="entry name" value="MOAA_NIFB_PQQE"/>
    <property type="match status" value="1"/>
</dbReference>
<dbReference type="RefSeq" id="WP_074429666.1">
    <property type="nucleotide sequence ID" value="NZ_JANKBY010000140.1"/>
</dbReference>
<keyword evidence="2 12" id="KW-0004">4Fe-4S</keyword>
<keyword evidence="7 12" id="KW-0411">Iron-sulfur</keyword>
<feature type="binding site" evidence="12">
    <location>
        <position position="67"/>
    </location>
    <ligand>
        <name>S-adenosyl-L-methionine</name>
        <dbReference type="ChEBI" id="CHEBI:59789"/>
    </ligand>
</feature>
<evidence type="ECO:0000313" key="15">
    <source>
        <dbReference type="Proteomes" id="UP001140817"/>
    </source>
</evidence>
<comment type="function">
    <text evidence="12">Catalyzes the cyclization of GTP to (8S)-3',8-cyclo-7,8-dihydroguanosine 5'-triphosphate.</text>
</comment>
<dbReference type="Proteomes" id="UP001140817">
    <property type="component" value="Unassembled WGS sequence"/>
</dbReference>
<dbReference type="EC" id="4.1.99.22" evidence="1 12"/>
<keyword evidence="10 12" id="KW-0456">Lyase</keyword>
<dbReference type="SFLD" id="SFLDG01383">
    <property type="entry name" value="cyclic_pyranopterin_phosphate"/>
    <property type="match status" value="1"/>
</dbReference>
<evidence type="ECO:0000256" key="5">
    <source>
        <dbReference type="ARBA" id="ARBA00022741"/>
    </source>
</evidence>
<keyword evidence="15" id="KW-1185">Reference proteome</keyword>
<dbReference type="InterPro" id="IPR013785">
    <property type="entry name" value="Aldolase_TIM"/>
</dbReference>
<dbReference type="InterPro" id="IPR050105">
    <property type="entry name" value="MoCo_biosynth_MoaA/MoaC"/>
</dbReference>
<feature type="binding site" evidence="12">
    <location>
        <position position="154"/>
    </location>
    <ligand>
        <name>GTP</name>
        <dbReference type="ChEBI" id="CHEBI:37565"/>
    </ligand>
</feature>
<accession>A0A9X2MB74</accession>
<feature type="binding site" evidence="12">
    <location>
        <position position="13"/>
    </location>
    <ligand>
        <name>GTP</name>
        <dbReference type="ChEBI" id="CHEBI:37565"/>
    </ligand>
</feature>
<evidence type="ECO:0000259" key="13">
    <source>
        <dbReference type="PROSITE" id="PS51918"/>
    </source>
</evidence>
<evidence type="ECO:0000256" key="2">
    <source>
        <dbReference type="ARBA" id="ARBA00022485"/>
    </source>
</evidence>
<name>A0A9X2MB74_9FIRM</name>
<dbReference type="EMBL" id="JANKBY010000140">
    <property type="protein sequence ID" value="MCR1823415.1"/>
    <property type="molecule type" value="Genomic_DNA"/>
</dbReference>
<dbReference type="SFLD" id="SFLDG01067">
    <property type="entry name" value="SPASM/twitch_domain_containing"/>
    <property type="match status" value="1"/>
</dbReference>
<comment type="cofactor">
    <cofactor evidence="12">
        <name>[4Fe-4S] cluster</name>
        <dbReference type="ChEBI" id="CHEBI:49883"/>
    </cofactor>
    <text evidence="12">Binds 2 [4Fe-4S] clusters. Binds 1 [4Fe-4S] cluster coordinated with 3 cysteines and an exchangeable S-adenosyl-L-methionine and 1 [4Fe-4S] cluster coordinated with 3 cysteines and the GTP-derived substrate.</text>
</comment>
<dbReference type="InterPro" id="IPR058240">
    <property type="entry name" value="rSAM_sf"/>
</dbReference>
<protein>
    <recommendedName>
        <fullName evidence="1 12">GTP 3',8-cyclase</fullName>
        <ecNumber evidence="1 12">4.1.99.22</ecNumber>
    </recommendedName>
    <alternativeName>
        <fullName evidence="12">Molybdenum cofactor biosynthesis protein A</fullName>
    </alternativeName>
</protein>
<dbReference type="SFLD" id="SFLDS00029">
    <property type="entry name" value="Radical_SAM"/>
    <property type="match status" value="1"/>
</dbReference>
<dbReference type="SUPFAM" id="SSF102114">
    <property type="entry name" value="Radical SAM enzymes"/>
    <property type="match status" value="1"/>
</dbReference>
<dbReference type="InterPro" id="IPR007197">
    <property type="entry name" value="rSAM"/>
</dbReference>
<comment type="caution">
    <text evidence="12">Lacks conserved residue(s) required for the propagation of feature annotation.</text>
</comment>
<comment type="caution">
    <text evidence="14">The sequence shown here is derived from an EMBL/GenBank/DDBJ whole genome shotgun (WGS) entry which is preliminary data.</text>
</comment>
<comment type="catalytic activity">
    <reaction evidence="11 12">
        <text>GTP + AH2 + S-adenosyl-L-methionine = (8S)-3',8-cyclo-7,8-dihydroguanosine 5'-triphosphate + 5'-deoxyadenosine + L-methionine + A + H(+)</text>
        <dbReference type="Rhea" id="RHEA:49576"/>
        <dbReference type="ChEBI" id="CHEBI:13193"/>
        <dbReference type="ChEBI" id="CHEBI:15378"/>
        <dbReference type="ChEBI" id="CHEBI:17319"/>
        <dbReference type="ChEBI" id="CHEBI:17499"/>
        <dbReference type="ChEBI" id="CHEBI:37565"/>
        <dbReference type="ChEBI" id="CHEBI:57844"/>
        <dbReference type="ChEBI" id="CHEBI:59789"/>
        <dbReference type="ChEBI" id="CHEBI:131766"/>
        <dbReference type="EC" id="4.1.99.22"/>
    </reaction>
</comment>
<feature type="binding site" evidence="12">
    <location>
        <position position="250"/>
    </location>
    <ligand>
        <name>[4Fe-4S] cluster</name>
        <dbReference type="ChEBI" id="CHEBI:49883"/>
        <label>2</label>
        <note>4Fe-4S-substrate</note>
    </ligand>
</feature>
<dbReference type="CDD" id="cd21117">
    <property type="entry name" value="Twitch_MoaA"/>
    <property type="match status" value="1"/>
</dbReference>
<feature type="binding site" evidence="12">
    <location>
        <begin position="255"/>
        <end position="257"/>
    </location>
    <ligand>
        <name>GTP</name>
        <dbReference type="ChEBI" id="CHEBI:37565"/>
    </ligand>
</feature>
<dbReference type="GO" id="GO:0061798">
    <property type="term" value="F:GTP 3',8'-cyclase activity"/>
    <property type="evidence" value="ECO:0007669"/>
    <property type="project" value="UniProtKB-UniRule"/>
</dbReference>
<comment type="pathway">
    <text evidence="12">Cofactor biosynthesis; molybdopterin biosynthesis.</text>
</comment>
<feature type="binding site" evidence="12">
    <location>
        <position position="118"/>
    </location>
    <ligand>
        <name>S-adenosyl-L-methionine</name>
        <dbReference type="ChEBI" id="CHEBI:59789"/>
    </ligand>
</feature>
<dbReference type="SMART" id="SM00729">
    <property type="entry name" value="Elp3"/>
    <property type="match status" value="1"/>
</dbReference>
<evidence type="ECO:0000256" key="10">
    <source>
        <dbReference type="ARBA" id="ARBA00023239"/>
    </source>
</evidence>
<feature type="binding site" evidence="12">
    <location>
        <position position="24"/>
    </location>
    <ligand>
        <name>[4Fe-4S] cluster</name>
        <dbReference type="ChEBI" id="CHEBI:49883"/>
        <label>1</label>
        <note>4Fe-4S-S-AdoMet</note>
    </ligand>
</feature>
<dbReference type="CDD" id="cd01335">
    <property type="entry name" value="Radical_SAM"/>
    <property type="match status" value="1"/>
</dbReference>
<dbReference type="Gene3D" id="3.20.20.70">
    <property type="entry name" value="Aldolase class I"/>
    <property type="match status" value="1"/>
</dbReference>
<feature type="binding site" evidence="12">
    <location>
        <position position="267"/>
    </location>
    <ligand>
        <name>[4Fe-4S] cluster</name>
        <dbReference type="ChEBI" id="CHEBI:49883"/>
        <label>2</label>
        <note>4Fe-4S-substrate</note>
    </ligand>
</feature>
<evidence type="ECO:0000256" key="1">
    <source>
        <dbReference type="ARBA" id="ARBA00012167"/>
    </source>
</evidence>
<sequence>MIDKLNRKIEYMRISVTDRCNLRCVYCMPEEGIENISHEEILSYDEIIRICKCIANLGIKKIKITGGEPLVRKDIIDLIKEIKGINGIDEVTITTNGVLLYEMADQLYEAGIDAINISLDTLNRDKFLKITRRDKYENVSMAIDKLIDLGVRVKINCLAIKENNLSEIVKIAAYSKNNNIDVRFIELMPIGYGKNYTGISNEVILGLLEDEYGSFKKVKEKRGNGPAVYYKNDKFKGYIGLISAISNEFCETCNRVRLTANGFLKLCLHYNKGIDLKEPIRSDITDKELENMIYHAIRNKPLGHNFYHDSNIENVENKNMVQIGG</sequence>
<comment type="subunit">
    <text evidence="12">Monomer and homodimer.</text>
</comment>
<dbReference type="InterPro" id="IPR000385">
    <property type="entry name" value="MoaA_NifB_PqqE_Fe-S-bd_CS"/>
</dbReference>
<keyword evidence="5 12" id="KW-0547">Nucleotide-binding</keyword>
<feature type="binding site" evidence="12">
    <location>
        <position position="26"/>
    </location>
    <ligand>
        <name>S-adenosyl-L-methionine</name>
        <dbReference type="ChEBI" id="CHEBI:59789"/>
    </ligand>
</feature>
<feature type="binding site" evidence="12">
    <location>
        <position position="94"/>
    </location>
    <ligand>
        <name>GTP</name>
        <dbReference type="ChEBI" id="CHEBI:37565"/>
    </ligand>
</feature>
<feature type="binding site" evidence="12">
    <location>
        <position position="253"/>
    </location>
    <ligand>
        <name>[4Fe-4S] cluster</name>
        <dbReference type="ChEBI" id="CHEBI:49883"/>
        <label>2</label>
        <note>4Fe-4S-substrate</note>
    </ligand>
</feature>
<reference evidence="14" key="1">
    <citation type="submission" date="2022-07" db="EMBL/GenBank/DDBJ databases">
        <title>Enhanced cultured diversity of the mouse gut microbiota enables custom-made synthetic communities.</title>
        <authorList>
            <person name="Afrizal A."/>
        </authorList>
    </citation>
    <scope>NUCLEOTIDE SEQUENCE</scope>
    <source>
        <strain evidence="14">DSM 29186</strain>
    </source>
</reference>
<evidence type="ECO:0000256" key="4">
    <source>
        <dbReference type="ARBA" id="ARBA00022723"/>
    </source>
</evidence>
<organism evidence="14 15">
    <name type="scientific">Terrisporobacter muris</name>
    <dbReference type="NCBI Taxonomy" id="2963284"/>
    <lineage>
        <taxon>Bacteria</taxon>
        <taxon>Bacillati</taxon>
        <taxon>Bacillota</taxon>
        <taxon>Clostridia</taxon>
        <taxon>Peptostreptococcales</taxon>
        <taxon>Peptostreptococcaceae</taxon>
        <taxon>Terrisporobacter</taxon>
    </lineage>
</organism>
<dbReference type="PROSITE" id="PS51918">
    <property type="entry name" value="RADICAL_SAM"/>
    <property type="match status" value="1"/>
</dbReference>